<evidence type="ECO:0000256" key="1">
    <source>
        <dbReference type="SAM" id="Coils"/>
    </source>
</evidence>
<dbReference type="RefSeq" id="XP_005101534.1">
    <property type="nucleotide sequence ID" value="XM_005101477.3"/>
</dbReference>
<reference evidence="5" key="1">
    <citation type="submission" date="2025-08" db="UniProtKB">
        <authorList>
            <consortium name="RefSeq"/>
        </authorList>
    </citation>
    <scope>IDENTIFICATION</scope>
</reference>
<feature type="region of interest" description="Disordered" evidence="2">
    <location>
        <begin position="419"/>
        <end position="448"/>
    </location>
</feature>
<dbReference type="Proteomes" id="UP000694888">
    <property type="component" value="Unplaced"/>
</dbReference>
<feature type="compositionally biased region" description="Acidic residues" evidence="2">
    <location>
        <begin position="300"/>
        <end position="309"/>
    </location>
</feature>
<dbReference type="Gene3D" id="3.40.50.150">
    <property type="entry name" value="Vaccinia Virus protein VP39"/>
    <property type="match status" value="1"/>
</dbReference>
<gene>
    <name evidence="5" type="primary">LOC101854339</name>
</gene>
<dbReference type="InterPro" id="IPR052514">
    <property type="entry name" value="SAM-dependent_MTase"/>
</dbReference>
<feature type="region of interest" description="Disordered" evidence="2">
    <location>
        <begin position="649"/>
        <end position="722"/>
    </location>
</feature>
<dbReference type="PANTHER" id="PTHR34203">
    <property type="entry name" value="METHYLTRANSFERASE, FKBM FAMILY PROTEIN"/>
    <property type="match status" value="1"/>
</dbReference>
<feature type="compositionally biased region" description="Basic and acidic residues" evidence="2">
    <location>
        <begin position="115"/>
        <end position="128"/>
    </location>
</feature>
<feature type="compositionally biased region" description="Acidic residues" evidence="2">
    <location>
        <begin position="129"/>
        <end position="146"/>
    </location>
</feature>
<dbReference type="InterPro" id="IPR029063">
    <property type="entry name" value="SAM-dependent_MTases_sf"/>
</dbReference>
<accession>A0ABM0JU39</accession>
<dbReference type="SUPFAM" id="SSF53335">
    <property type="entry name" value="S-adenosyl-L-methionine-dependent methyltransferases"/>
    <property type="match status" value="1"/>
</dbReference>
<protein>
    <submittedName>
        <fullName evidence="5">Uncharacterized protein LOC101854339</fullName>
    </submittedName>
</protein>
<dbReference type="GeneID" id="101854339"/>
<feature type="compositionally biased region" description="Basic residues" evidence="2">
    <location>
        <begin position="426"/>
        <end position="436"/>
    </location>
</feature>
<organism evidence="4 5">
    <name type="scientific">Aplysia californica</name>
    <name type="common">California sea hare</name>
    <dbReference type="NCBI Taxonomy" id="6500"/>
    <lineage>
        <taxon>Eukaryota</taxon>
        <taxon>Metazoa</taxon>
        <taxon>Spiralia</taxon>
        <taxon>Lophotrochozoa</taxon>
        <taxon>Mollusca</taxon>
        <taxon>Gastropoda</taxon>
        <taxon>Heterobranchia</taxon>
        <taxon>Euthyneura</taxon>
        <taxon>Tectipleura</taxon>
        <taxon>Aplysiida</taxon>
        <taxon>Aplysioidea</taxon>
        <taxon>Aplysiidae</taxon>
        <taxon>Aplysia</taxon>
    </lineage>
</organism>
<feature type="compositionally biased region" description="Pro residues" evidence="2">
    <location>
        <begin position="696"/>
        <end position="707"/>
    </location>
</feature>
<evidence type="ECO:0000313" key="4">
    <source>
        <dbReference type="Proteomes" id="UP000694888"/>
    </source>
</evidence>
<feature type="region of interest" description="Disordered" evidence="2">
    <location>
        <begin position="300"/>
        <end position="323"/>
    </location>
</feature>
<dbReference type="PANTHER" id="PTHR34203:SF15">
    <property type="entry name" value="SLL1173 PROTEIN"/>
    <property type="match status" value="1"/>
</dbReference>
<dbReference type="InterPro" id="IPR006342">
    <property type="entry name" value="FkbM_mtfrase"/>
</dbReference>
<keyword evidence="3" id="KW-0472">Membrane</keyword>
<feature type="coiled-coil region" evidence="1">
    <location>
        <begin position="596"/>
        <end position="646"/>
    </location>
</feature>
<feature type="region of interest" description="Disordered" evidence="2">
    <location>
        <begin position="103"/>
        <end position="146"/>
    </location>
</feature>
<feature type="compositionally biased region" description="Acidic residues" evidence="2">
    <location>
        <begin position="235"/>
        <end position="256"/>
    </location>
</feature>
<name>A0ABM0JU39_APLCA</name>
<evidence type="ECO:0000256" key="2">
    <source>
        <dbReference type="SAM" id="MobiDB-lite"/>
    </source>
</evidence>
<keyword evidence="1" id="KW-0175">Coiled coil</keyword>
<sequence>MLTSGVTTNSTTFRRDAFKKWDKRNMTSRRRVKNLLVVLILTSAAVASYLVFYKHDSSLTSKMGWPGDVQNMHIDEDGHRRPDQGRFSAFQKNLQNRLSNLVQHKEEEEEDESKYEDLEKLNDLVKDKEDDDTRNEEGDENEELDDLQENIKVGQIPEKHLIRNQNGDIVGQRLFAHGVDKKRLEKGDLGDDHMPRPAPPPGADMSEEEGEEEEEEEEEIQQADPLQAPPFDDTLNAEEEEQEEQEGDGAGEEEKEDLLNPERGQVFGDEEEGGGVFHNLEKKMRDRIASRKKERLDVIDGGDVDDENEVPGAGAGVLGHPENLKNYRFDKDGAANVILPFDERSFNRKDEKEDETNNHRLGDLEEIDNRQPGAFMPQHNNGFGIGAFKPPKKEEDPDDAQKIAEGFAAFNLNNDIGNQGFGANKHDKKNRPKSKTVGKNGLLKGGGGPPIRMFGNHGVNPALEGGFGGVQINKKHDDLANGFDPLESHEKFQFDFRDKKKGLFDYSSYKKRPGQQNGQYGGNNFQEAPHAYVPKHPKIHKEPLGLLMDDVPDPDPVPSHVLPGQIPQQGAPKQFMPQANNAFPILPQGGQAAGNAQQLQQQQLQQLLQLQQQQQQLKGGGAAGNAEQLKLQQQQLQQLLALQQQQQQLQPQPQFPQQPMDGLLPEVQGGDGVIAASNPPTRQDSPFDTHPAQNQPLPPQYKKPVFPPVGLDPNAQDDGAGAQTPLEIRDVSKPVNYNFLCKQFEFPSGPGVLCMHREGQDPMSDEIASKGEWEPAMMKQLSAILDSDWMLGLVDIGAGIGVYSIAAALMHRKVVAVEPLNKNYLMLHKSAYENKVGNKIVLVTQALDNEKYVGQVDFEHDGYSNTHLKKMEKGMPVDQTTTVHVTTLDNLIQAVSFPRAVLKIDVTDNREASILSAGSTFFKVVDVRYVLTHWSTSSGKDHTGLMMALAKLGYAPSRTWNGPTLKLDHLKQDQTFLVWSKPKTTDTMHSGVTV</sequence>
<feature type="compositionally biased region" description="Acidic residues" evidence="2">
    <location>
        <begin position="205"/>
        <end position="221"/>
    </location>
</feature>
<dbReference type="NCBIfam" id="TIGR01444">
    <property type="entry name" value="fkbM_fam"/>
    <property type="match status" value="1"/>
</dbReference>
<evidence type="ECO:0000313" key="5">
    <source>
        <dbReference type="RefSeq" id="XP_005101534.1"/>
    </source>
</evidence>
<proteinExistence type="predicted"/>
<keyword evidence="3" id="KW-0812">Transmembrane</keyword>
<keyword evidence="3" id="KW-1133">Transmembrane helix</keyword>
<feature type="compositionally biased region" description="Polar residues" evidence="2">
    <location>
        <begin position="678"/>
        <end position="695"/>
    </location>
</feature>
<feature type="transmembrane region" description="Helical" evidence="3">
    <location>
        <begin position="34"/>
        <end position="53"/>
    </location>
</feature>
<feature type="compositionally biased region" description="Low complexity" evidence="2">
    <location>
        <begin position="649"/>
        <end position="659"/>
    </location>
</feature>
<keyword evidence="4" id="KW-1185">Reference proteome</keyword>
<feature type="compositionally biased region" description="Basic and acidic residues" evidence="2">
    <location>
        <begin position="183"/>
        <end position="195"/>
    </location>
</feature>
<evidence type="ECO:0000256" key="3">
    <source>
        <dbReference type="SAM" id="Phobius"/>
    </source>
</evidence>
<feature type="region of interest" description="Disordered" evidence="2">
    <location>
        <begin position="183"/>
        <end position="282"/>
    </location>
</feature>